<dbReference type="Proteomes" id="UP001281410">
    <property type="component" value="Unassembled WGS sequence"/>
</dbReference>
<dbReference type="InterPro" id="IPR015915">
    <property type="entry name" value="Kelch-typ_b-propeller"/>
</dbReference>
<dbReference type="InterPro" id="IPR044595">
    <property type="entry name" value="KMD1-4"/>
</dbReference>
<organism evidence="2 3">
    <name type="scientific">Dipteronia sinensis</name>
    <dbReference type="NCBI Taxonomy" id="43782"/>
    <lineage>
        <taxon>Eukaryota</taxon>
        <taxon>Viridiplantae</taxon>
        <taxon>Streptophyta</taxon>
        <taxon>Embryophyta</taxon>
        <taxon>Tracheophyta</taxon>
        <taxon>Spermatophyta</taxon>
        <taxon>Magnoliopsida</taxon>
        <taxon>eudicotyledons</taxon>
        <taxon>Gunneridae</taxon>
        <taxon>Pentapetalae</taxon>
        <taxon>rosids</taxon>
        <taxon>malvids</taxon>
        <taxon>Sapindales</taxon>
        <taxon>Sapindaceae</taxon>
        <taxon>Hippocastanoideae</taxon>
        <taxon>Acereae</taxon>
        <taxon>Dipteronia</taxon>
    </lineage>
</organism>
<dbReference type="GO" id="GO:0080037">
    <property type="term" value="P:negative regulation of cytokinin-activated signaling pathway"/>
    <property type="evidence" value="ECO:0007669"/>
    <property type="project" value="InterPro"/>
</dbReference>
<dbReference type="SMART" id="SM00612">
    <property type="entry name" value="Kelch"/>
    <property type="match status" value="2"/>
</dbReference>
<protein>
    <recommendedName>
        <fullName evidence="4">F-box domain-containing protein</fullName>
    </recommendedName>
</protein>
<feature type="compositionally biased region" description="Acidic residues" evidence="1">
    <location>
        <begin position="711"/>
        <end position="721"/>
    </location>
</feature>
<dbReference type="InterPro" id="IPR006652">
    <property type="entry name" value="Kelch_1"/>
</dbReference>
<keyword evidence="3" id="KW-1185">Reference proteome</keyword>
<dbReference type="Gene3D" id="2.120.10.80">
    <property type="entry name" value="Kelch-type beta propeller"/>
    <property type="match status" value="1"/>
</dbReference>
<feature type="region of interest" description="Disordered" evidence="1">
    <location>
        <begin position="399"/>
        <end position="426"/>
    </location>
</feature>
<dbReference type="Pfam" id="PF01344">
    <property type="entry name" value="Kelch_1"/>
    <property type="match status" value="1"/>
</dbReference>
<comment type="caution">
    <text evidence="2">The sequence shown here is derived from an EMBL/GenBank/DDBJ whole genome shotgun (WGS) entry which is preliminary data.</text>
</comment>
<dbReference type="AlphaFoldDB" id="A0AAD9ZEU8"/>
<feature type="region of interest" description="Disordered" evidence="1">
    <location>
        <begin position="708"/>
        <end position="739"/>
    </location>
</feature>
<feature type="compositionally biased region" description="Basic and acidic residues" evidence="1">
    <location>
        <begin position="729"/>
        <end position="739"/>
    </location>
</feature>
<dbReference type="PANTHER" id="PTHR46407:SF6">
    <property type="entry name" value="F-BOX DOMAIN-CONTAINING PROTEIN"/>
    <property type="match status" value="1"/>
</dbReference>
<dbReference type="PANTHER" id="PTHR46407">
    <property type="entry name" value="OS02G0208700 PROTEIN"/>
    <property type="match status" value="1"/>
</dbReference>
<dbReference type="GO" id="GO:2000762">
    <property type="term" value="P:regulation of phenylpropanoid metabolic process"/>
    <property type="evidence" value="ECO:0007669"/>
    <property type="project" value="InterPro"/>
</dbReference>
<gene>
    <name evidence="2" type="ORF">Dsin_032636</name>
</gene>
<evidence type="ECO:0008006" key="4">
    <source>
        <dbReference type="Google" id="ProtNLM"/>
    </source>
</evidence>
<evidence type="ECO:0000313" key="3">
    <source>
        <dbReference type="Proteomes" id="UP001281410"/>
    </source>
</evidence>
<reference evidence="2" key="1">
    <citation type="journal article" date="2023" name="Plant J.">
        <title>Genome sequences and population genomics provide insights into the demographic history, inbreeding, and mutation load of two 'living fossil' tree species of Dipteronia.</title>
        <authorList>
            <person name="Feng Y."/>
            <person name="Comes H.P."/>
            <person name="Chen J."/>
            <person name="Zhu S."/>
            <person name="Lu R."/>
            <person name="Zhang X."/>
            <person name="Li P."/>
            <person name="Qiu J."/>
            <person name="Olsen K.M."/>
            <person name="Qiu Y."/>
        </authorList>
    </citation>
    <scope>NUCLEOTIDE SEQUENCE</scope>
    <source>
        <strain evidence="2">NBL</strain>
    </source>
</reference>
<dbReference type="EMBL" id="JANJYJ010000330">
    <property type="protein sequence ID" value="KAK3177526.1"/>
    <property type="molecule type" value="Genomic_DNA"/>
</dbReference>
<name>A0AAD9ZEU8_9ROSI</name>
<evidence type="ECO:0000256" key="1">
    <source>
        <dbReference type="SAM" id="MobiDB-lite"/>
    </source>
</evidence>
<dbReference type="SUPFAM" id="SSF117281">
    <property type="entry name" value="Kelch motif"/>
    <property type="match status" value="1"/>
</dbReference>
<sequence>MENGNQEFTELILSFLEELGLECLTRPPYATHRVASGVCQRWHDLIRSRELYYHRKRSGYTRKVACFVQAISGGWKESNGRKPGGGSPSYGLTTFDQVGQVWDRIDPVPEYPNGLPLFCQLAGYEEKLVVMGGWDPVSYDPVTVVFVFDFTMRRWGRGKDMSAKTSFFTVGWYAGRVYVAGGHDENKNSLRTGWVYDLTLDEWTELPRISQEQDECEGLVIGEDFWVVSGYGTDNQGGFDGSADVFSFGSGQWRKMEGVWERGRCPRSNVGVGGDEKLMSWSEFDPSIQVGSCEVTLDGRVFVTGSEYQGASNGFYVGEMVIKEGEKVKLEKIQVSDGFSSFVQSGTTEFMVSVIVRCKNVSQAKCLKGDLNQPSAIPWLSAISWIVIGVPSMSEKSQIPAGPSLLKRTTSSDTEHMPKKSRVVGTSASVTISKPRTLLPTGIPLVALSDAHVRGPTPLVDVESYKDNLPELYMRDPRISSNYYVDPPARTFDPQESPITLDTGVQFICSYGKDMLRSRETSYFGKISNADRIRQSHGTLWQAIGNLLEMEKRYEAEWEKYEALVAAKDEVSDKLQKALGIGESLRTQVGKLSAAYRKAKQRWREKHAKICDYRGGIKSANEAIRGLKEGLREKAVDLILASDEFYTSQSETFDRAVEELKEILLRAYPGFDFTEFEWEVQKAIESRERPVQDTMEDISTAFAEVSLSNEEPMEISDDDDGLIGNADGAVDKGKAMVQD</sequence>
<proteinExistence type="predicted"/>
<evidence type="ECO:0000313" key="2">
    <source>
        <dbReference type="EMBL" id="KAK3177526.1"/>
    </source>
</evidence>
<accession>A0AAD9ZEU8</accession>